<protein>
    <submittedName>
        <fullName evidence="1">Uncharacterized protein</fullName>
    </submittedName>
</protein>
<organism evidence="1">
    <name type="scientific">Arion vulgaris</name>
    <dbReference type="NCBI Taxonomy" id="1028688"/>
    <lineage>
        <taxon>Eukaryota</taxon>
        <taxon>Metazoa</taxon>
        <taxon>Spiralia</taxon>
        <taxon>Lophotrochozoa</taxon>
        <taxon>Mollusca</taxon>
        <taxon>Gastropoda</taxon>
        <taxon>Heterobranchia</taxon>
        <taxon>Euthyneura</taxon>
        <taxon>Panpulmonata</taxon>
        <taxon>Eupulmonata</taxon>
        <taxon>Stylommatophora</taxon>
        <taxon>Helicina</taxon>
        <taxon>Arionoidea</taxon>
        <taxon>Arionidae</taxon>
        <taxon>Arion</taxon>
    </lineage>
</organism>
<reference evidence="1" key="1">
    <citation type="submission" date="2014-12" db="EMBL/GenBank/DDBJ databases">
        <title>Insight into the proteome of Arion vulgaris.</title>
        <authorList>
            <person name="Aradska J."/>
            <person name="Bulat T."/>
            <person name="Smidak R."/>
            <person name="Sarate P."/>
            <person name="Gangsoo J."/>
            <person name="Sialana F."/>
            <person name="Bilban M."/>
            <person name="Lubec G."/>
        </authorList>
    </citation>
    <scope>NUCLEOTIDE SEQUENCE</scope>
    <source>
        <tissue evidence="1">Skin</tissue>
    </source>
</reference>
<gene>
    <name evidence="1" type="primary">ORF23083</name>
</gene>
<dbReference type="AlphaFoldDB" id="A0A0B6YE93"/>
<sequence>NTEMTTRPLNITTERGIDGRTPGLFSFFKEYVARSYHEKLSQQFVISASCLLYVGHIGD</sequence>
<name>A0A0B6YE93_9EUPU</name>
<dbReference type="EMBL" id="HACG01007682">
    <property type="protein sequence ID" value="CEK54547.1"/>
    <property type="molecule type" value="Transcribed_RNA"/>
</dbReference>
<feature type="non-terminal residue" evidence="1">
    <location>
        <position position="1"/>
    </location>
</feature>
<accession>A0A0B6YE93</accession>
<evidence type="ECO:0000313" key="1">
    <source>
        <dbReference type="EMBL" id="CEK54547.1"/>
    </source>
</evidence>
<proteinExistence type="predicted"/>